<keyword evidence="5 7" id="KW-1133">Transmembrane helix</keyword>
<evidence type="ECO:0000313" key="10">
    <source>
        <dbReference type="Proteomes" id="UP000253094"/>
    </source>
</evidence>
<dbReference type="Pfam" id="PF02687">
    <property type="entry name" value="FtsX"/>
    <property type="match status" value="2"/>
</dbReference>
<feature type="transmembrane region" description="Helical" evidence="7">
    <location>
        <begin position="399"/>
        <end position="420"/>
    </location>
</feature>
<reference evidence="9 10" key="1">
    <citation type="submission" date="2018-06" db="EMBL/GenBank/DDBJ databases">
        <title>Sphaerisporangium craniellae sp. nov., isolated from a marine sponge in the South China Sea.</title>
        <authorList>
            <person name="Li L."/>
        </authorList>
    </citation>
    <scope>NUCLEOTIDE SEQUENCE [LARGE SCALE GENOMIC DNA]</scope>
    <source>
        <strain evidence="9 10">CCTCC AA 208026</strain>
    </source>
</reference>
<protein>
    <submittedName>
        <fullName evidence="9">ABC transporter permease</fullName>
    </submittedName>
</protein>
<sequence>MTILWLRGLLTRRGGRLAGAAAGIALAVALPAALGVFLASAKATMTTRSVARVAVDWQVEAQPGAKITVAMPGTSRQVDFAEFDGLESRRAGRTVPTGPGRALGLPADYATVFPGQMRLLTGSASGALLAQQTAANLRAVPGSTITVHRPGLPDAQVRVAGVVELPEADSLFQRVGAPPGAQPQAPPDNVLLLPSSEWHTLFDAVPRDRVRTQFHVRLDHRLPPDPADAYIKVTGAARNLEVRMAGSGLVGDNLGAALGAAREDALYSQLLFVFLGVPGVVLAILLTASITRSGAVRRAADQALLRTRGASPATFLRLALAETLIVGVAGAVAGLGLAALTGWLSHGTAGFGGATGWMVASAAAGLLVACGTVLPAALRPAGVIAGRAPITIGGRMPVPLRYGLDLVLIASSLVVFRLTSGTGHQLVLVPEGLTQISVDYWAFAGPALLWAGAGLLIWRLTRLLLGPGRPIVARLSSPLAGRLAGTVAVSLARQAGPLSRGVTMAALAVAFVLSTATFNATYRQQAQVDAVLTNGADVTVTRSGATERQLAAVPGVSGVEPLQHGFAYVGSDLQDLYGVRAGTVLAATHLQDAYFPGDTAAGAVGKLAARPDALLVSQETVTDFQLRPGDLLRLRTQDGRIVPFHYAGIVTEFPTAPRDSFLVANASYLASACPGGCGTTTFLVSTDGTAPHVVAGRVRDRLGPDAGITDLDTTRKVVGSSLTAVDLTGLSAIELGYGLALAAAATGLLLILGFTERRRTFALARVLGARPRQLGAFIWTEVGLVALGAAVLGAAAGWALAQMLVVVLTGVFDPAPDHLALPWGHLAAMAAVGLIVLPAAGALALRAARRPPLTVLRDL</sequence>
<dbReference type="EMBL" id="QOIL01000005">
    <property type="protein sequence ID" value="RCG31440.1"/>
    <property type="molecule type" value="Genomic_DNA"/>
</dbReference>
<evidence type="ECO:0000256" key="2">
    <source>
        <dbReference type="ARBA" id="ARBA00005236"/>
    </source>
</evidence>
<dbReference type="PANTHER" id="PTHR30489">
    <property type="entry name" value="LIPOPROTEIN-RELEASING SYSTEM TRANSMEMBRANE PROTEIN LOLE"/>
    <property type="match status" value="1"/>
</dbReference>
<feature type="transmembrane region" description="Helical" evidence="7">
    <location>
        <begin position="356"/>
        <end position="378"/>
    </location>
</feature>
<accession>A0A367FP34</accession>
<dbReference type="GO" id="GO:0044874">
    <property type="term" value="P:lipoprotein localization to outer membrane"/>
    <property type="evidence" value="ECO:0007669"/>
    <property type="project" value="TreeGrafter"/>
</dbReference>
<dbReference type="GO" id="GO:0098797">
    <property type="term" value="C:plasma membrane protein complex"/>
    <property type="evidence" value="ECO:0007669"/>
    <property type="project" value="TreeGrafter"/>
</dbReference>
<feature type="transmembrane region" description="Helical" evidence="7">
    <location>
        <begin position="315"/>
        <end position="344"/>
    </location>
</feature>
<dbReference type="InterPro" id="IPR051447">
    <property type="entry name" value="Lipoprotein-release_system"/>
</dbReference>
<evidence type="ECO:0000256" key="7">
    <source>
        <dbReference type="SAM" id="Phobius"/>
    </source>
</evidence>
<feature type="domain" description="ABC3 transporter permease C-terminal" evidence="8">
    <location>
        <begin position="279"/>
        <end position="374"/>
    </location>
</feature>
<evidence type="ECO:0000256" key="6">
    <source>
        <dbReference type="ARBA" id="ARBA00023136"/>
    </source>
</evidence>
<evidence type="ECO:0000313" key="9">
    <source>
        <dbReference type="EMBL" id="RCG31440.1"/>
    </source>
</evidence>
<dbReference type="PANTHER" id="PTHR30489:SF0">
    <property type="entry name" value="LIPOPROTEIN-RELEASING SYSTEM TRANSMEMBRANE PROTEIN LOLE"/>
    <property type="match status" value="1"/>
</dbReference>
<comment type="similarity">
    <text evidence="2">Belongs to the ABC-4 integral membrane protein family. LolC/E subfamily.</text>
</comment>
<gene>
    <name evidence="9" type="ORF">DQ384_10285</name>
</gene>
<comment type="caution">
    <text evidence="9">The sequence shown here is derived from an EMBL/GenBank/DDBJ whole genome shotgun (WGS) entry which is preliminary data.</text>
</comment>
<feature type="transmembrane region" description="Helical" evidence="7">
    <location>
        <begin position="735"/>
        <end position="755"/>
    </location>
</feature>
<keyword evidence="3" id="KW-1003">Cell membrane</keyword>
<name>A0A367FP34_9ACTN</name>
<proteinExistence type="inferred from homology"/>
<evidence type="ECO:0000256" key="3">
    <source>
        <dbReference type="ARBA" id="ARBA00022475"/>
    </source>
</evidence>
<keyword evidence="6 7" id="KW-0472">Membrane</keyword>
<evidence type="ECO:0000256" key="1">
    <source>
        <dbReference type="ARBA" id="ARBA00004651"/>
    </source>
</evidence>
<feature type="transmembrane region" description="Helical" evidence="7">
    <location>
        <begin position="440"/>
        <end position="460"/>
    </location>
</feature>
<feature type="transmembrane region" description="Helical" evidence="7">
    <location>
        <begin position="820"/>
        <end position="845"/>
    </location>
</feature>
<feature type="transmembrane region" description="Helical" evidence="7">
    <location>
        <begin position="776"/>
        <end position="800"/>
    </location>
</feature>
<keyword evidence="10" id="KW-1185">Reference proteome</keyword>
<comment type="subcellular location">
    <subcellularLocation>
        <location evidence="1">Cell membrane</location>
        <topology evidence="1">Multi-pass membrane protein</topology>
    </subcellularLocation>
</comment>
<evidence type="ECO:0000256" key="5">
    <source>
        <dbReference type="ARBA" id="ARBA00022989"/>
    </source>
</evidence>
<feature type="transmembrane region" description="Helical" evidence="7">
    <location>
        <begin position="266"/>
        <end position="288"/>
    </location>
</feature>
<dbReference type="InterPro" id="IPR003838">
    <property type="entry name" value="ABC3_permease_C"/>
</dbReference>
<dbReference type="OrthoDB" id="8036472at2"/>
<evidence type="ECO:0000256" key="4">
    <source>
        <dbReference type="ARBA" id="ARBA00022692"/>
    </source>
</evidence>
<dbReference type="AlphaFoldDB" id="A0A367FP34"/>
<keyword evidence="4 7" id="KW-0812">Transmembrane</keyword>
<feature type="domain" description="ABC3 transporter permease C-terminal" evidence="8">
    <location>
        <begin position="739"/>
        <end position="851"/>
    </location>
</feature>
<organism evidence="9 10">
    <name type="scientific">Sphaerisporangium album</name>
    <dbReference type="NCBI Taxonomy" id="509200"/>
    <lineage>
        <taxon>Bacteria</taxon>
        <taxon>Bacillati</taxon>
        <taxon>Actinomycetota</taxon>
        <taxon>Actinomycetes</taxon>
        <taxon>Streptosporangiales</taxon>
        <taxon>Streptosporangiaceae</taxon>
        <taxon>Sphaerisporangium</taxon>
    </lineage>
</organism>
<evidence type="ECO:0000259" key="8">
    <source>
        <dbReference type="Pfam" id="PF02687"/>
    </source>
</evidence>
<dbReference type="Proteomes" id="UP000253094">
    <property type="component" value="Unassembled WGS sequence"/>
</dbReference>